<keyword evidence="2" id="KW-1133">Transmembrane helix</keyword>
<evidence type="ECO:0000313" key="3">
    <source>
        <dbReference type="EMBL" id="CAD8204770.1"/>
    </source>
</evidence>
<evidence type="ECO:0008006" key="5">
    <source>
        <dbReference type="Google" id="ProtNLM"/>
    </source>
</evidence>
<dbReference type="AlphaFoldDB" id="A0A8S1XU98"/>
<evidence type="ECO:0000256" key="1">
    <source>
        <dbReference type="SAM" id="MobiDB-lite"/>
    </source>
</evidence>
<keyword evidence="2" id="KW-0812">Transmembrane</keyword>
<feature type="transmembrane region" description="Helical" evidence="2">
    <location>
        <begin position="156"/>
        <end position="173"/>
    </location>
</feature>
<feature type="transmembrane region" description="Helical" evidence="2">
    <location>
        <begin position="185"/>
        <end position="207"/>
    </location>
</feature>
<evidence type="ECO:0000256" key="2">
    <source>
        <dbReference type="SAM" id="Phobius"/>
    </source>
</evidence>
<dbReference type="Proteomes" id="UP000689195">
    <property type="component" value="Unassembled WGS sequence"/>
</dbReference>
<evidence type="ECO:0000313" key="4">
    <source>
        <dbReference type="Proteomes" id="UP000689195"/>
    </source>
</evidence>
<accession>A0A8S1XU98</accession>
<proteinExistence type="predicted"/>
<dbReference type="EMBL" id="CAJJDO010000138">
    <property type="protein sequence ID" value="CAD8204770.1"/>
    <property type="molecule type" value="Genomic_DNA"/>
</dbReference>
<keyword evidence="4" id="KW-1185">Reference proteome</keyword>
<protein>
    <recommendedName>
        <fullName evidence="5">Transmembrane protein</fullName>
    </recommendedName>
</protein>
<reference evidence="3" key="1">
    <citation type="submission" date="2021-01" db="EMBL/GenBank/DDBJ databases">
        <authorList>
            <consortium name="Genoscope - CEA"/>
            <person name="William W."/>
        </authorList>
    </citation>
    <scope>NUCLEOTIDE SEQUENCE</scope>
</reference>
<organism evidence="3 4">
    <name type="scientific">Paramecium pentaurelia</name>
    <dbReference type="NCBI Taxonomy" id="43138"/>
    <lineage>
        <taxon>Eukaryota</taxon>
        <taxon>Sar</taxon>
        <taxon>Alveolata</taxon>
        <taxon>Ciliophora</taxon>
        <taxon>Intramacronucleata</taxon>
        <taxon>Oligohymenophorea</taxon>
        <taxon>Peniculida</taxon>
        <taxon>Parameciidae</taxon>
        <taxon>Paramecium</taxon>
    </lineage>
</organism>
<keyword evidence="2" id="KW-0472">Membrane</keyword>
<name>A0A8S1XU98_9CILI</name>
<feature type="transmembrane region" description="Helical" evidence="2">
    <location>
        <begin position="117"/>
        <end position="136"/>
    </location>
</feature>
<comment type="caution">
    <text evidence="3">The sequence shown here is derived from an EMBL/GenBank/DDBJ whole genome shotgun (WGS) entry which is preliminary data.</text>
</comment>
<sequence>MNKPIRYHSDSQQNRLYYNYPIQQYSQPINLNRNRFQQEDQIDYIQNDFQNYDRKINQDHQQVEQNRTNLENNSKDQEISRNFANNNDNNDNDSYSLNSEEIEQFEQNKKFCMATDLCTVIELVLAIILLNMFYYIKGLQKYLINEVTFQPNETSKLIVTVASAFYIFCYYFTIDGNNQSQGCKITAIVVLTFIFQYLMLLYCIFLFKTLNQGCQDTILIQENPFQLLLSQPYHQNFLCQLFFKINIFGGFLGFL</sequence>
<gene>
    <name evidence="3" type="ORF">PPENT_87.1.T1380083</name>
</gene>
<feature type="region of interest" description="Disordered" evidence="1">
    <location>
        <begin position="65"/>
        <end position="96"/>
    </location>
</feature>